<accession>A0A9P6LUJ7</accession>
<sequence length="70" mass="8271">MYYIYHRQGMTDYTLSGPYNTIESAKKAFLVTIKETFDFSGLIERTYEPYEEFEEVEKVIDELETEAILA</sequence>
<proteinExistence type="predicted"/>
<evidence type="ECO:0000313" key="1">
    <source>
        <dbReference type="EMBL" id="KAF9943931.1"/>
    </source>
</evidence>
<reference evidence="1" key="1">
    <citation type="journal article" date="2020" name="Fungal Divers.">
        <title>Resolving the Mortierellaceae phylogeny through synthesis of multi-gene phylogenetics and phylogenomics.</title>
        <authorList>
            <person name="Vandepol N."/>
            <person name="Liber J."/>
            <person name="Desiro A."/>
            <person name="Na H."/>
            <person name="Kennedy M."/>
            <person name="Barry K."/>
            <person name="Grigoriev I.V."/>
            <person name="Miller A.N."/>
            <person name="O'Donnell K."/>
            <person name="Stajich J.E."/>
            <person name="Bonito G."/>
        </authorList>
    </citation>
    <scope>NUCLEOTIDE SEQUENCE</scope>
    <source>
        <strain evidence="1">CK1249</strain>
    </source>
</reference>
<protein>
    <submittedName>
        <fullName evidence="1">Uncharacterized protein</fullName>
    </submittedName>
</protein>
<dbReference type="Proteomes" id="UP000738359">
    <property type="component" value="Unassembled WGS sequence"/>
</dbReference>
<gene>
    <name evidence="1" type="ORF">BGZ70_005237</name>
</gene>
<comment type="caution">
    <text evidence="1">The sequence shown here is derived from an EMBL/GenBank/DDBJ whole genome shotgun (WGS) entry which is preliminary data.</text>
</comment>
<organism evidence="1 2">
    <name type="scientific">Mortierella alpina</name>
    <name type="common">Oleaginous fungus</name>
    <name type="synonym">Mortierella renispora</name>
    <dbReference type="NCBI Taxonomy" id="64518"/>
    <lineage>
        <taxon>Eukaryota</taxon>
        <taxon>Fungi</taxon>
        <taxon>Fungi incertae sedis</taxon>
        <taxon>Mucoromycota</taxon>
        <taxon>Mortierellomycotina</taxon>
        <taxon>Mortierellomycetes</taxon>
        <taxon>Mortierellales</taxon>
        <taxon>Mortierellaceae</taxon>
        <taxon>Mortierella</taxon>
    </lineage>
</organism>
<dbReference type="EMBL" id="JAAAHY010002777">
    <property type="protein sequence ID" value="KAF9943931.1"/>
    <property type="molecule type" value="Genomic_DNA"/>
</dbReference>
<evidence type="ECO:0000313" key="2">
    <source>
        <dbReference type="Proteomes" id="UP000738359"/>
    </source>
</evidence>
<keyword evidence="2" id="KW-1185">Reference proteome</keyword>
<name>A0A9P6LUJ7_MORAP</name>
<dbReference type="AlphaFoldDB" id="A0A9P6LUJ7"/>